<organism evidence="2 3">
    <name type="scientific">Rotaria socialis</name>
    <dbReference type="NCBI Taxonomy" id="392032"/>
    <lineage>
        <taxon>Eukaryota</taxon>
        <taxon>Metazoa</taxon>
        <taxon>Spiralia</taxon>
        <taxon>Gnathifera</taxon>
        <taxon>Rotifera</taxon>
        <taxon>Eurotatoria</taxon>
        <taxon>Bdelloidea</taxon>
        <taxon>Philodinida</taxon>
        <taxon>Philodinidae</taxon>
        <taxon>Rotaria</taxon>
    </lineage>
</organism>
<evidence type="ECO:0000313" key="3">
    <source>
        <dbReference type="Proteomes" id="UP000663872"/>
    </source>
</evidence>
<dbReference type="InterPro" id="IPR012338">
    <property type="entry name" value="Beta-lactam/transpept-like"/>
</dbReference>
<sequence length="164" mass="17997">MFSFVFFALVLVGTGSTTNCLNRQAIEQSLNKGHIPGAVIVVVNATNILYESDFGSQSLLPLKSIPADHISGHPAGLLRMSAISLSMFLRMFINNGYTLLSSQSIAEMKQAVGGGLIRPYNDDARINSTDLLPSRRYELAWHWRTLSNTRQYLGHGDSLPGMII</sequence>
<dbReference type="Gene3D" id="3.40.710.10">
    <property type="entry name" value="DD-peptidase/beta-lactamase superfamily"/>
    <property type="match status" value="1"/>
</dbReference>
<accession>A0A818E149</accession>
<gene>
    <name evidence="2" type="ORF">GRG538_LOCUS14251</name>
</gene>
<dbReference type="SUPFAM" id="SSF56601">
    <property type="entry name" value="beta-lactamase/transpeptidase-like"/>
    <property type="match status" value="1"/>
</dbReference>
<evidence type="ECO:0008006" key="4">
    <source>
        <dbReference type="Google" id="ProtNLM"/>
    </source>
</evidence>
<reference evidence="2" key="1">
    <citation type="submission" date="2021-02" db="EMBL/GenBank/DDBJ databases">
        <authorList>
            <person name="Nowell W R."/>
        </authorList>
    </citation>
    <scope>NUCLEOTIDE SEQUENCE</scope>
</reference>
<evidence type="ECO:0000313" key="2">
    <source>
        <dbReference type="EMBL" id="CAF3451423.1"/>
    </source>
</evidence>
<comment type="caution">
    <text evidence="2">The sequence shown here is derived from an EMBL/GenBank/DDBJ whole genome shotgun (WGS) entry which is preliminary data.</text>
</comment>
<protein>
    <recommendedName>
        <fullName evidence="4">Beta-lactamase-related domain-containing protein</fullName>
    </recommendedName>
</protein>
<evidence type="ECO:0000256" key="1">
    <source>
        <dbReference type="SAM" id="SignalP"/>
    </source>
</evidence>
<proteinExistence type="predicted"/>
<feature type="chain" id="PRO_5032402216" description="Beta-lactamase-related domain-containing protein" evidence="1">
    <location>
        <begin position="18"/>
        <end position="164"/>
    </location>
</feature>
<dbReference type="AlphaFoldDB" id="A0A818E149"/>
<dbReference type="EMBL" id="CAJNYT010002182">
    <property type="protein sequence ID" value="CAF3451423.1"/>
    <property type="molecule type" value="Genomic_DNA"/>
</dbReference>
<feature type="signal peptide" evidence="1">
    <location>
        <begin position="1"/>
        <end position="17"/>
    </location>
</feature>
<name>A0A818E149_9BILA</name>
<dbReference type="Proteomes" id="UP000663872">
    <property type="component" value="Unassembled WGS sequence"/>
</dbReference>
<keyword evidence="1" id="KW-0732">Signal</keyword>